<dbReference type="Gene3D" id="1.10.10.10">
    <property type="entry name" value="Winged helix-like DNA-binding domain superfamily/Winged helix DNA-binding domain"/>
    <property type="match status" value="1"/>
</dbReference>
<dbReference type="InterPro" id="IPR036388">
    <property type="entry name" value="WH-like_DNA-bd_sf"/>
</dbReference>
<feature type="domain" description="RNA polymerase sigma-70 region 4" evidence="1">
    <location>
        <begin position="93"/>
        <end position="142"/>
    </location>
</feature>
<gene>
    <name evidence="2" type="ORF">H9Q78_08035</name>
</gene>
<dbReference type="Pfam" id="PF04545">
    <property type="entry name" value="Sigma70_r4"/>
    <property type="match status" value="1"/>
</dbReference>
<dbReference type="SUPFAM" id="SSF88659">
    <property type="entry name" value="Sigma3 and sigma4 domains of RNA polymerase sigma factors"/>
    <property type="match status" value="1"/>
</dbReference>
<dbReference type="GO" id="GO:0006352">
    <property type="term" value="P:DNA-templated transcription initiation"/>
    <property type="evidence" value="ECO:0007669"/>
    <property type="project" value="InterPro"/>
</dbReference>
<dbReference type="CDD" id="cd06171">
    <property type="entry name" value="Sigma70_r4"/>
    <property type="match status" value="1"/>
</dbReference>
<reference evidence="2 3" key="1">
    <citation type="submission" date="2020-08" db="EMBL/GenBank/DDBJ databases">
        <authorList>
            <person name="Liu C."/>
            <person name="Sun Q."/>
        </authorList>
    </citation>
    <scope>NUCLEOTIDE SEQUENCE [LARGE SCALE GENOMIC DNA]</scope>
    <source>
        <strain evidence="2 3">NSJ-38</strain>
    </source>
</reference>
<proteinExistence type="predicted"/>
<dbReference type="InterPro" id="IPR007630">
    <property type="entry name" value="RNA_pol_sigma70_r4"/>
</dbReference>
<dbReference type="InterPro" id="IPR013324">
    <property type="entry name" value="RNA_pol_sigma_r3/r4-like"/>
</dbReference>
<evidence type="ECO:0000313" key="2">
    <source>
        <dbReference type="EMBL" id="QNM04440.1"/>
    </source>
</evidence>
<dbReference type="RefSeq" id="WP_249300817.1">
    <property type="nucleotide sequence ID" value="NZ_CP060634.1"/>
</dbReference>
<evidence type="ECO:0000313" key="3">
    <source>
        <dbReference type="Proteomes" id="UP000515823"/>
    </source>
</evidence>
<dbReference type="GO" id="GO:0003700">
    <property type="term" value="F:DNA-binding transcription factor activity"/>
    <property type="evidence" value="ECO:0007669"/>
    <property type="project" value="InterPro"/>
</dbReference>
<accession>A0A7G9G0V8</accession>
<organism evidence="2 3">
    <name type="scientific">Qiania dongpingensis</name>
    <dbReference type="NCBI Taxonomy" id="2763669"/>
    <lineage>
        <taxon>Bacteria</taxon>
        <taxon>Bacillati</taxon>
        <taxon>Bacillota</taxon>
        <taxon>Clostridia</taxon>
        <taxon>Lachnospirales</taxon>
        <taxon>Lachnospiraceae</taxon>
        <taxon>Qiania</taxon>
    </lineage>
</organism>
<protein>
    <submittedName>
        <fullName evidence="2">Sigma-70 family RNA polymerase sigma factor</fullName>
    </submittedName>
</protein>
<dbReference type="AlphaFoldDB" id="A0A7G9G0V8"/>
<name>A0A7G9G0V8_9FIRM</name>
<sequence>MIINLRKYYYPLYKTDVLVEVPDEVAEALLLLHRENNNREKKIWYHKAYFSLDCEDGIENAAIGWAQPSPEDYMVQAEEEAAHELLLEHLQEALATLTPTQARRLHMRYMLGMKYREIAAAEGVGTSHVSQSVRAAVKKLRNYFKKQKWTREDNY</sequence>
<evidence type="ECO:0000259" key="1">
    <source>
        <dbReference type="Pfam" id="PF04545"/>
    </source>
</evidence>
<dbReference type="Proteomes" id="UP000515823">
    <property type="component" value="Chromosome"/>
</dbReference>
<dbReference type="KEGG" id="qdo:H9Q78_08035"/>
<keyword evidence="3" id="KW-1185">Reference proteome</keyword>
<dbReference type="EMBL" id="CP060634">
    <property type="protein sequence ID" value="QNM04440.1"/>
    <property type="molecule type" value="Genomic_DNA"/>
</dbReference>